<dbReference type="InterPro" id="IPR032710">
    <property type="entry name" value="NTF2-like_dom_sf"/>
</dbReference>
<reference evidence="2 3" key="1">
    <citation type="journal article" date="2019" name="Int. J. Syst. Evol. Microbiol.">
        <title>The Global Catalogue of Microorganisms (GCM) 10K type strain sequencing project: providing services to taxonomists for standard genome sequencing and annotation.</title>
        <authorList>
            <consortium name="The Broad Institute Genomics Platform"/>
            <consortium name="The Broad Institute Genome Sequencing Center for Infectious Disease"/>
            <person name="Wu L."/>
            <person name="Ma J."/>
        </authorList>
    </citation>
    <scope>NUCLEOTIDE SEQUENCE [LARGE SCALE GENOMIC DNA]</scope>
    <source>
        <strain evidence="2 3">JCM 14303</strain>
    </source>
</reference>
<name>A0ABN2C938_9ACTN</name>
<dbReference type="PANTHER" id="PTHR43162">
    <property type="match status" value="1"/>
</dbReference>
<evidence type="ECO:0000259" key="1">
    <source>
        <dbReference type="Pfam" id="PF13460"/>
    </source>
</evidence>
<dbReference type="Proteomes" id="UP001500363">
    <property type="component" value="Unassembled WGS sequence"/>
</dbReference>
<dbReference type="InterPro" id="IPR036291">
    <property type="entry name" value="NAD(P)-bd_dom_sf"/>
</dbReference>
<dbReference type="Gene3D" id="3.10.450.50">
    <property type="match status" value="1"/>
</dbReference>
<dbReference type="InterPro" id="IPR016040">
    <property type="entry name" value="NAD(P)-bd_dom"/>
</dbReference>
<organism evidence="2 3">
    <name type="scientific">Kribbella lupini</name>
    <dbReference type="NCBI Taxonomy" id="291602"/>
    <lineage>
        <taxon>Bacteria</taxon>
        <taxon>Bacillati</taxon>
        <taxon>Actinomycetota</taxon>
        <taxon>Actinomycetes</taxon>
        <taxon>Propionibacteriales</taxon>
        <taxon>Kribbellaceae</taxon>
        <taxon>Kribbella</taxon>
    </lineage>
</organism>
<dbReference type="RefSeq" id="WP_344181821.1">
    <property type="nucleotide sequence ID" value="NZ_BAAANC010000004.1"/>
</dbReference>
<proteinExistence type="predicted"/>
<keyword evidence="3" id="KW-1185">Reference proteome</keyword>
<dbReference type="SUPFAM" id="SSF54427">
    <property type="entry name" value="NTF2-like"/>
    <property type="match status" value="1"/>
</dbReference>
<feature type="domain" description="NAD(P)-binding" evidence="1">
    <location>
        <begin position="6"/>
        <end position="177"/>
    </location>
</feature>
<protein>
    <recommendedName>
        <fullName evidence="1">NAD(P)-binding domain-containing protein</fullName>
    </recommendedName>
</protein>
<dbReference type="SUPFAM" id="SSF51735">
    <property type="entry name" value="NAD(P)-binding Rossmann-fold domains"/>
    <property type="match status" value="1"/>
</dbReference>
<evidence type="ECO:0000313" key="3">
    <source>
        <dbReference type="Proteomes" id="UP001500363"/>
    </source>
</evidence>
<dbReference type="PANTHER" id="PTHR43162:SF1">
    <property type="entry name" value="PRESTALK A DIFFERENTIATION PROTEIN A"/>
    <property type="match status" value="1"/>
</dbReference>
<dbReference type="InterPro" id="IPR051604">
    <property type="entry name" value="Ergot_Alk_Oxidoreductase"/>
</dbReference>
<evidence type="ECO:0000313" key="2">
    <source>
        <dbReference type="EMBL" id="GAA1554821.1"/>
    </source>
</evidence>
<comment type="caution">
    <text evidence="2">The sequence shown here is derived from an EMBL/GenBank/DDBJ whole genome shotgun (WGS) entry which is preliminary data.</text>
</comment>
<dbReference type="Pfam" id="PF13460">
    <property type="entry name" value="NAD_binding_10"/>
    <property type="match status" value="1"/>
</dbReference>
<accession>A0ABN2C938</accession>
<dbReference type="EMBL" id="BAAANC010000004">
    <property type="protein sequence ID" value="GAA1554821.1"/>
    <property type="molecule type" value="Genomic_DNA"/>
</dbReference>
<sequence length="396" mass="42504">MILVTGATGNVGRHVVDGLLARGADVRALVRQPLLAGLPDGVEVVAGDITEPETVRKAAAGAEAAFLLWPSYSADGAAPVVAALTEQVARVVYLSALNVDDAQPASLNGVWGQVEELLAESDADWTFLRPGGFATNTLEWAEEIRSGEPVAMPSPKAGRSLIHERDIADVAVLALLDESHSGKKYLLTGPEVLTQAEQVAAIGAAVGREIQVEEQSAEQARAAMLAAGADPVFVESGLRYWESLVDSPEPVHSTYAELTGRPGRTYQEWVDEHRDEFRVLSTQEVAAEFVEAFRTGEFARGTKLQAADVVRVSPSEYAGELVGQVAIMENAVRALGGHQITTVDILGPLVSPNHFAARFTFHFAGEEPETTKLSLYTVTKGKITREEVFYYTEPVN</sequence>
<dbReference type="Gene3D" id="3.90.25.10">
    <property type="entry name" value="UDP-galactose 4-epimerase, domain 1"/>
    <property type="match status" value="1"/>
</dbReference>
<gene>
    <name evidence="2" type="ORF">GCM10009741_69070</name>
</gene>
<dbReference type="Gene3D" id="3.40.50.720">
    <property type="entry name" value="NAD(P)-binding Rossmann-like Domain"/>
    <property type="match status" value="1"/>
</dbReference>